<keyword evidence="1 2" id="KW-0732">Signal</keyword>
<comment type="caution">
    <text evidence="3">The sequence shown here is derived from an EMBL/GenBank/DDBJ whole genome shotgun (WGS) entry which is preliminary data.</text>
</comment>
<evidence type="ECO:0000313" key="4">
    <source>
        <dbReference type="Proteomes" id="UP000540191"/>
    </source>
</evidence>
<dbReference type="AlphaFoldDB" id="A0A7W7M3R5"/>
<gene>
    <name evidence="3" type="ORF">HDA30_001453</name>
</gene>
<feature type="chain" id="PRO_5031238758" evidence="2">
    <location>
        <begin position="44"/>
        <end position="370"/>
    </location>
</feature>
<feature type="signal peptide" evidence="2">
    <location>
        <begin position="1"/>
        <end position="43"/>
    </location>
</feature>
<dbReference type="GO" id="GO:0015888">
    <property type="term" value="P:thiamine transport"/>
    <property type="evidence" value="ECO:0007669"/>
    <property type="project" value="InterPro"/>
</dbReference>
<dbReference type="GO" id="GO:0030288">
    <property type="term" value="C:outer membrane-bounded periplasmic space"/>
    <property type="evidence" value="ECO:0007669"/>
    <property type="project" value="TreeGrafter"/>
</dbReference>
<proteinExistence type="predicted"/>
<reference evidence="3 4" key="1">
    <citation type="submission" date="2020-08" db="EMBL/GenBank/DDBJ databases">
        <title>Sequencing the genomes of 1000 actinobacteria strains.</title>
        <authorList>
            <person name="Klenk H.-P."/>
        </authorList>
    </citation>
    <scope>NUCLEOTIDE SEQUENCE [LARGE SCALE GENOMIC DNA]</scope>
    <source>
        <strain evidence="3 4">DSM 23974</strain>
    </source>
</reference>
<dbReference type="Proteomes" id="UP000540191">
    <property type="component" value="Unassembled WGS sequence"/>
</dbReference>
<dbReference type="NCBIfam" id="TIGR01254">
    <property type="entry name" value="sfuA"/>
    <property type="match status" value="1"/>
</dbReference>
<name>A0A7W7M3R5_9MICC</name>
<dbReference type="PANTHER" id="PTHR30006">
    <property type="entry name" value="THIAMINE-BINDING PERIPLASMIC PROTEIN-RELATED"/>
    <property type="match status" value="1"/>
</dbReference>
<dbReference type="PANTHER" id="PTHR30006:SF2">
    <property type="entry name" value="ABC TRANSPORTER SUBSTRATE-BINDING PROTEIN"/>
    <property type="match status" value="1"/>
</dbReference>
<evidence type="ECO:0000256" key="1">
    <source>
        <dbReference type="ARBA" id="ARBA00022729"/>
    </source>
</evidence>
<evidence type="ECO:0000256" key="2">
    <source>
        <dbReference type="SAM" id="SignalP"/>
    </source>
</evidence>
<dbReference type="SUPFAM" id="SSF53850">
    <property type="entry name" value="Periplasmic binding protein-like II"/>
    <property type="match status" value="1"/>
</dbReference>
<dbReference type="Pfam" id="PF13343">
    <property type="entry name" value="SBP_bac_6"/>
    <property type="match status" value="1"/>
</dbReference>
<evidence type="ECO:0000313" key="3">
    <source>
        <dbReference type="EMBL" id="MBB4735945.1"/>
    </source>
</evidence>
<sequence>MTAFENRSASASRSTFRASARKRLAPAAALTALALGLSACSVADQGGGEKNGAGEGGKGSKGTVTIMTHDSFALPDELVQKFEDESGYTLKTTAPGDAGAVVNQLLMAKDDPTVDGVYGVENHSTHRLIEEDAVAEFTPEDLPDSAEDEMVDGRMTPIDQGQVCVNVDPAWFEEHGIEAPTSIDQLTEPEYAKRLVVTSPVSSSPGLAFLAATVEKEGEDGWQDWWRQLLENEAKVAESWSDAYNSDFSAGEGEGDYPLVLSYSSSPAFLPETEVIEDSCTPQVEYAGVVEGAQNPEGAEAFIEFMLSEDVQTAVPEALYMYPIDESVELPTEWEENAPLVEDPIEPDSQEVAENREQWLKDWNALHEGA</sequence>
<dbReference type="InterPro" id="IPR005948">
    <property type="entry name" value="ThiB-like"/>
</dbReference>
<dbReference type="GO" id="GO:0030976">
    <property type="term" value="F:thiamine pyrophosphate binding"/>
    <property type="evidence" value="ECO:0007669"/>
    <property type="project" value="TreeGrafter"/>
</dbReference>
<keyword evidence="4" id="KW-1185">Reference proteome</keyword>
<accession>A0A7W7M3R5</accession>
<dbReference type="Gene3D" id="3.40.190.10">
    <property type="entry name" value="Periplasmic binding protein-like II"/>
    <property type="match status" value="2"/>
</dbReference>
<protein>
    <submittedName>
        <fullName evidence="3">Thiamine transport system substrate-binding protein</fullName>
    </submittedName>
</protein>
<organism evidence="3 4">
    <name type="scientific">Micrococcus cohnii</name>
    <dbReference type="NCBI Taxonomy" id="993416"/>
    <lineage>
        <taxon>Bacteria</taxon>
        <taxon>Bacillati</taxon>
        <taxon>Actinomycetota</taxon>
        <taxon>Actinomycetes</taxon>
        <taxon>Micrococcales</taxon>
        <taxon>Micrococcaceae</taxon>
        <taxon>Micrococcus</taxon>
    </lineage>
</organism>
<dbReference type="GO" id="GO:0030975">
    <property type="term" value="F:thiamine binding"/>
    <property type="evidence" value="ECO:0007669"/>
    <property type="project" value="InterPro"/>
</dbReference>
<dbReference type="EMBL" id="JACHNA010000001">
    <property type="protein sequence ID" value="MBB4735945.1"/>
    <property type="molecule type" value="Genomic_DNA"/>
</dbReference>